<accession>A0A9P6ERG1</accession>
<dbReference type="EMBL" id="MU157828">
    <property type="protein sequence ID" value="KAF9533590.1"/>
    <property type="molecule type" value="Genomic_DNA"/>
</dbReference>
<name>A0A9P6ERG1_9AGAR</name>
<evidence type="ECO:0000313" key="1">
    <source>
        <dbReference type="EMBL" id="KAF9533590.1"/>
    </source>
</evidence>
<proteinExistence type="predicted"/>
<keyword evidence="2" id="KW-1185">Reference proteome</keyword>
<evidence type="ECO:0000313" key="2">
    <source>
        <dbReference type="Proteomes" id="UP000807306"/>
    </source>
</evidence>
<comment type="caution">
    <text evidence="1">The sequence shown here is derived from an EMBL/GenBank/DDBJ whole genome shotgun (WGS) entry which is preliminary data.</text>
</comment>
<dbReference type="Proteomes" id="UP000807306">
    <property type="component" value="Unassembled WGS sequence"/>
</dbReference>
<organism evidence="1 2">
    <name type="scientific">Crepidotus variabilis</name>
    <dbReference type="NCBI Taxonomy" id="179855"/>
    <lineage>
        <taxon>Eukaryota</taxon>
        <taxon>Fungi</taxon>
        <taxon>Dikarya</taxon>
        <taxon>Basidiomycota</taxon>
        <taxon>Agaricomycotina</taxon>
        <taxon>Agaricomycetes</taxon>
        <taxon>Agaricomycetidae</taxon>
        <taxon>Agaricales</taxon>
        <taxon>Agaricineae</taxon>
        <taxon>Crepidotaceae</taxon>
        <taxon>Crepidotus</taxon>
    </lineage>
</organism>
<reference evidence="1" key="1">
    <citation type="submission" date="2020-11" db="EMBL/GenBank/DDBJ databases">
        <authorList>
            <consortium name="DOE Joint Genome Institute"/>
            <person name="Ahrendt S."/>
            <person name="Riley R."/>
            <person name="Andreopoulos W."/>
            <person name="Labutti K."/>
            <person name="Pangilinan J."/>
            <person name="Ruiz-Duenas F.J."/>
            <person name="Barrasa J.M."/>
            <person name="Sanchez-Garcia M."/>
            <person name="Camarero S."/>
            <person name="Miyauchi S."/>
            <person name="Serrano A."/>
            <person name="Linde D."/>
            <person name="Babiker R."/>
            <person name="Drula E."/>
            <person name="Ayuso-Fernandez I."/>
            <person name="Pacheco R."/>
            <person name="Padilla G."/>
            <person name="Ferreira P."/>
            <person name="Barriuso J."/>
            <person name="Kellner H."/>
            <person name="Castanera R."/>
            <person name="Alfaro M."/>
            <person name="Ramirez L."/>
            <person name="Pisabarro A.G."/>
            <person name="Kuo A."/>
            <person name="Tritt A."/>
            <person name="Lipzen A."/>
            <person name="He G."/>
            <person name="Yan M."/>
            <person name="Ng V."/>
            <person name="Cullen D."/>
            <person name="Martin F."/>
            <person name="Rosso M.-N."/>
            <person name="Henrissat B."/>
            <person name="Hibbett D."/>
            <person name="Martinez A.T."/>
            <person name="Grigoriev I.V."/>
        </authorList>
    </citation>
    <scope>NUCLEOTIDE SEQUENCE</scope>
    <source>
        <strain evidence="1">CBS 506.95</strain>
    </source>
</reference>
<sequence length="80" mass="9291">MKQPNLLLSEAITFFGWVSTYTNAWNGLSQGFIWILRKLYILRNSIDREDEEELESTPEMYSPADLGPLFGEAQVHELLR</sequence>
<gene>
    <name evidence="1" type="ORF">CPB83DRAFT_845522</name>
</gene>
<protein>
    <submittedName>
        <fullName evidence="1">Uncharacterized protein</fullName>
    </submittedName>
</protein>
<dbReference type="AlphaFoldDB" id="A0A9P6ERG1"/>